<organism evidence="5 6">
    <name type="scientific">Sesamum indicum</name>
    <name type="common">Oriental sesame</name>
    <name type="synonym">Sesamum orientale</name>
    <dbReference type="NCBI Taxonomy" id="4182"/>
    <lineage>
        <taxon>Eukaryota</taxon>
        <taxon>Viridiplantae</taxon>
        <taxon>Streptophyta</taxon>
        <taxon>Embryophyta</taxon>
        <taxon>Tracheophyta</taxon>
        <taxon>Spermatophyta</taxon>
        <taxon>Magnoliopsida</taxon>
        <taxon>eudicotyledons</taxon>
        <taxon>Gunneridae</taxon>
        <taxon>Pentapetalae</taxon>
        <taxon>asterids</taxon>
        <taxon>lamiids</taxon>
        <taxon>Lamiales</taxon>
        <taxon>Pedaliaceae</taxon>
        <taxon>Sesamum</taxon>
    </lineage>
</organism>
<dbReference type="OrthoDB" id="26525at2759"/>
<dbReference type="Gramene" id="SIN_1013969.t">
    <property type="protein sequence ID" value="SIN_1013969.t.cds1"/>
    <property type="gene ID" value="SIN_1013969"/>
</dbReference>
<dbReference type="Proteomes" id="UP000504604">
    <property type="component" value="Linkage group LG1"/>
</dbReference>
<feature type="domain" description="EF-hand" evidence="4">
    <location>
        <begin position="90"/>
        <end position="125"/>
    </location>
</feature>
<reference evidence="5" key="1">
    <citation type="submission" date="2024-10" db="UniProtKB">
        <authorList>
            <consortium name="RefSeq"/>
        </authorList>
    </citation>
    <scope>NUCLEOTIDE SEQUENCE [LARGE SCALE GENOMIC DNA]</scope>
    <source>
        <strain evidence="5">cv. Zhongzhi No. 13</strain>
    </source>
</reference>
<feature type="domain" description="EF-hand" evidence="4">
    <location>
        <begin position="52"/>
        <end position="87"/>
    </location>
</feature>
<dbReference type="InterPro" id="IPR002048">
    <property type="entry name" value="EF_hand_dom"/>
</dbReference>
<dbReference type="RefSeq" id="XP_011090880.1">
    <property type="nucleotide sequence ID" value="XM_011092578.2"/>
</dbReference>
<evidence type="ECO:0000256" key="2">
    <source>
        <dbReference type="ARBA" id="ARBA00022737"/>
    </source>
</evidence>
<dbReference type="InParanoid" id="A0A6I9U2S8"/>
<feature type="domain" description="EF-hand" evidence="4">
    <location>
        <begin position="132"/>
        <end position="167"/>
    </location>
</feature>
<dbReference type="CDD" id="cd00051">
    <property type="entry name" value="EFh"/>
    <property type="match status" value="2"/>
</dbReference>
<keyword evidence="3" id="KW-0106">Calcium</keyword>
<dbReference type="Gene3D" id="1.10.238.10">
    <property type="entry name" value="EF-hand"/>
    <property type="match status" value="2"/>
</dbReference>
<name>A0A6I9U2S8_SESIN</name>
<dbReference type="SMART" id="SM00054">
    <property type="entry name" value="EFh"/>
    <property type="match status" value="4"/>
</dbReference>
<sequence length="203" mass="22914">MLNSVKLCLSSQFKQASEQLLEKLSFFRSWKRRKTKKLASAHDLSWLTSSMEAFSQLKHVFKLIDTNGDGKLSPLELKQVLLSIGHEKANAQEEAEGIVREMDFDGDGFVDMDEFLIAMGTDQNQDAANGICRESEIMEAFRVFDADNNGLISAKELKSVLERLGCGKCSIKECRKMIRGVDRDGDGFVSFEEFKCMMNGGYW</sequence>
<dbReference type="GeneID" id="105171453"/>
<proteinExistence type="predicted"/>
<dbReference type="GO" id="GO:0005509">
    <property type="term" value="F:calcium ion binding"/>
    <property type="evidence" value="ECO:0007669"/>
    <property type="project" value="InterPro"/>
</dbReference>
<protein>
    <submittedName>
        <fullName evidence="6">Probable calcium-binding protein CML23</fullName>
    </submittedName>
</protein>
<evidence type="ECO:0000259" key="4">
    <source>
        <dbReference type="PROSITE" id="PS50222"/>
    </source>
</evidence>
<dbReference type="AlphaFoldDB" id="A0A6I9U2S8"/>
<dbReference type="PROSITE" id="PS00018">
    <property type="entry name" value="EF_HAND_1"/>
    <property type="match status" value="4"/>
</dbReference>
<gene>
    <name evidence="6" type="primary">LOC105171453</name>
</gene>
<feature type="domain" description="EF-hand" evidence="4">
    <location>
        <begin position="169"/>
        <end position="203"/>
    </location>
</feature>
<dbReference type="FunFam" id="1.10.238.10:FF:000001">
    <property type="entry name" value="Calmodulin 1"/>
    <property type="match status" value="1"/>
</dbReference>
<keyword evidence="1" id="KW-0479">Metal-binding</keyword>
<reference evidence="6" key="2">
    <citation type="submission" date="2025-08" db="UniProtKB">
        <authorList>
            <consortium name="RefSeq"/>
        </authorList>
    </citation>
    <scope>IDENTIFICATION</scope>
</reference>
<dbReference type="SUPFAM" id="SSF47473">
    <property type="entry name" value="EF-hand"/>
    <property type="match status" value="1"/>
</dbReference>
<dbReference type="InterPro" id="IPR018247">
    <property type="entry name" value="EF_Hand_1_Ca_BS"/>
</dbReference>
<evidence type="ECO:0000313" key="6">
    <source>
        <dbReference type="RefSeq" id="XP_011090880.1"/>
    </source>
</evidence>
<evidence type="ECO:0000256" key="1">
    <source>
        <dbReference type="ARBA" id="ARBA00022723"/>
    </source>
</evidence>
<dbReference type="InterPro" id="IPR039647">
    <property type="entry name" value="EF_hand_pair_protein_CML-like"/>
</dbReference>
<keyword evidence="5" id="KW-1185">Reference proteome</keyword>
<evidence type="ECO:0000313" key="5">
    <source>
        <dbReference type="Proteomes" id="UP000504604"/>
    </source>
</evidence>
<keyword evidence="2" id="KW-0677">Repeat</keyword>
<accession>A0A6I9U2S8</accession>
<dbReference type="PANTHER" id="PTHR10891">
    <property type="entry name" value="EF-HAND CALCIUM-BINDING DOMAIN CONTAINING PROTEIN"/>
    <property type="match status" value="1"/>
</dbReference>
<dbReference type="Pfam" id="PF13499">
    <property type="entry name" value="EF-hand_7"/>
    <property type="match status" value="2"/>
</dbReference>
<dbReference type="KEGG" id="sind:105171453"/>
<evidence type="ECO:0000256" key="3">
    <source>
        <dbReference type="ARBA" id="ARBA00022837"/>
    </source>
</evidence>
<dbReference type="InterPro" id="IPR011992">
    <property type="entry name" value="EF-hand-dom_pair"/>
</dbReference>
<dbReference type="PROSITE" id="PS50222">
    <property type="entry name" value="EF_HAND_2"/>
    <property type="match status" value="4"/>
</dbReference>